<accession>A0AAN7H6D6</accession>
<keyword evidence="2" id="KW-1185">Reference proteome</keyword>
<sequence>MQVVDRNAAGLLGLCPARREAPTLCTADRVVRGIRLNYAKGAHKPDGTCARDASHICDPAKDGFEVVGRVIFDCTDFDSAVKLDNETEEPGAVSTPAASSQFWGPLRGLFTFSVKPTVDLPSGTPCIHALDRIDLDWEIKSTVFASKEGNLGGQKRFILTGKELVHVSLRWRCGSASLEDGLLSR</sequence>
<dbReference type="Proteomes" id="UP001303760">
    <property type="component" value="Unassembled WGS sequence"/>
</dbReference>
<evidence type="ECO:0000313" key="2">
    <source>
        <dbReference type="Proteomes" id="UP001303760"/>
    </source>
</evidence>
<reference evidence="1" key="1">
    <citation type="journal article" date="2023" name="Mol. Phylogenet. Evol.">
        <title>Genome-scale phylogeny and comparative genomics of the fungal order Sordariales.</title>
        <authorList>
            <person name="Hensen N."/>
            <person name="Bonometti L."/>
            <person name="Westerberg I."/>
            <person name="Brannstrom I.O."/>
            <person name="Guillou S."/>
            <person name="Cros-Aarteil S."/>
            <person name="Calhoun S."/>
            <person name="Haridas S."/>
            <person name="Kuo A."/>
            <person name="Mondo S."/>
            <person name="Pangilinan J."/>
            <person name="Riley R."/>
            <person name="LaButti K."/>
            <person name="Andreopoulos B."/>
            <person name="Lipzen A."/>
            <person name="Chen C."/>
            <person name="Yan M."/>
            <person name="Daum C."/>
            <person name="Ng V."/>
            <person name="Clum A."/>
            <person name="Steindorff A."/>
            <person name="Ohm R.A."/>
            <person name="Martin F."/>
            <person name="Silar P."/>
            <person name="Natvig D.O."/>
            <person name="Lalanne C."/>
            <person name="Gautier V."/>
            <person name="Ament-Velasquez S.L."/>
            <person name="Kruys A."/>
            <person name="Hutchinson M.I."/>
            <person name="Powell A.J."/>
            <person name="Barry K."/>
            <person name="Miller A.N."/>
            <person name="Grigoriev I.V."/>
            <person name="Debuchy R."/>
            <person name="Gladieux P."/>
            <person name="Hiltunen Thoren M."/>
            <person name="Johannesson H."/>
        </authorList>
    </citation>
    <scope>NUCLEOTIDE SEQUENCE</scope>
    <source>
        <strain evidence="1">CBS 532.94</strain>
    </source>
</reference>
<gene>
    <name evidence="1" type="ORF">C8A03DRAFT_34872</name>
</gene>
<name>A0AAN7H6D6_9PEZI</name>
<comment type="caution">
    <text evidence="1">The sequence shown here is derived from an EMBL/GenBank/DDBJ whole genome shotgun (WGS) entry which is preliminary data.</text>
</comment>
<evidence type="ECO:0000313" key="1">
    <source>
        <dbReference type="EMBL" id="KAK4237181.1"/>
    </source>
</evidence>
<protein>
    <submittedName>
        <fullName evidence="1">Uncharacterized protein</fullName>
    </submittedName>
</protein>
<dbReference type="AlphaFoldDB" id="A0AAN7H6D6"/>
<reference evidence="1" key="2">
    <citation type="submission" date="2023-05" db="EMBL/GenBank/DDBJ databases">
        <authorList>
            <consortium name="Lawrence Berkeley National Laboratory"/>
            <person name="Steindorff A."/>
            <person name="Hensen N."/>
            <person name="Bonometti L."/>
            <person name="Westerberg I."/>
            <person name="Brannstrom I.O."/>
            <person name="Guillou S."/>
            <person name="Cros-Aarteil S."/>
            <person name="Calhoun S."/>
            <person name="Haridas S."/>
            <person name="Kuo A."/>
            <person name="Mondo S."/>
            <person name="Pangilinan J."/>
            <person name="Riley R."/>
            <person name="Labutti K."/>
            <person name="Andreopoulos B."/>
            <person name="Lipzen A."/>
            <person name="Chen C."/>
            <person name="Yanf M."/>
            <person name="Daum C."/>
            <person name="Ng V."/>
            <person name="Clum A."/>
            <person name="Ohm R."/>
            <person name="Martin F."/>
            <person name="Silar P."/>
            <person name="Natvig D."/>
            <person name="Lalanne C."/>
            <person name="Gautier V."/>
            <person name="Ament-Velasquez S.L."/>
            <person name="Kruys A."/>
            <person name="Hutchinson M.I."/>
            <person name="Powell A.J."/>
            <person name="Barry K."/>
            <person name="Miller A.N."/>
            <person name="Grigoriev I.V."/>
            <person name="Debuchy R."/>
            <person name="Gladieux P."/>
            <person name="Thoren M.H."/>
            <person name="Johannesson H."/>
        </authorList>
    </citation>
    <scope>NUCLEOTIDE SEQUENCE</scope>
    <source>
        <strain evidence="1">CBS 532.94</strain>
    </source>
</reference>
<dbReference type="EMBL" id="MU860151">
    <property type="protein sequence ID" value="KAK4237181.1"/>
    <property type="molecule type" value="Genomic_DNA"/>
</dbReference>
<organism evidence="1 2">
    <name type="scientific">Achaetomium macrosporum</name>
    <dbReference type="NCBI Taxonomy" id="79813"/>
    <lineage>
        <taxon>Eukaryota</taxon>
        <taxon>Fungi</taxon>
        <taxon>Dikarya</taxon>
        <taxon>Ascomycota</taxon>
        <taxon>Pezizomycotina</taxon>
        <taxon>Sordariomycetes</taxon>
        <taxon>Sordariomycetidae</taxon>
        <taxon>Sordariales</taxon>
        <taxon>Chaetomiaceae</taxon>
        <taxon>Achaetomium</taxon>
    </lineage>
</organism>
<proteinExistence type="predicted"/>